<dbReference type="PANTHER" id="PTHR42847:SF4">
    <property type="entry name" value="ALKANESULFONATE MONOOXYGENASE-RELATED"/>
    <property type="match status" value="1"/>
</dbReference>
<protein>
    <submittedName>
        <fullName evidence="6">LLM class flavin-dependent oxidoreductase</fullName>
    </submittedName>
</protein>
<keyword evidence="4" id="KW-0503">Monooxygenase</keyword>
<dbReference type="RefSeq" id="WP_375734218.1">
    <property type="nucleotide sequence ID" value="NZ_JBCGDC010000027.1"/>
</dbReference>
<keyword evidence="3" id="KW-0560">Oxidoreductase</keyword>
<organism evidence="6 7">
    <name type="scientific">Polymorphospora lycopeni</name>
    <dbReference type="NCBI Taxonomy" id="3140240"/>
    <lineage>
        <taxon>Bacteria</taxon>
        <taxon>Bacillati</taxon>
        <taxon>Actinomycetota</taxon>
        <taxon>Actinomycetes</taxon>
        <taxon>Micromonosporales</taxon>
        <taxon>Micromonosporaceae</taxon>
        <taxon>Polymorphospora</taxon>
    </lineage>
</organism>
<dbReference type="Proteomes" id="UP001582793">
    <property type="component" value="Unassembled WGS sequence"/>
</dbReference>
<name>A0ABV5CPP1_9ACTN</name>
<reference evidence="6 7" key="1">
    <citation type="submission" date="2024-04" db="EMBL/GenBank/DDBJ databases">
        <title>Polymorphospora sp. isolated from Baiyangdian Lake in Xiong'an New Area.</title>
        <authorList>
            <person name="Zhang X."/>
            <person name="Liu J."/>
        </authorList>
    </citation>
    <scope>NUCLEOTIDE SEQUENCE [LARGE SCALE GENOMIC DNA]</scope>
    <source>
        <strain evidence="6 7">2-325</strain>
    </source>
</reference>
<evidence type="ECO:0000313" key="6">
    <source>
        <dbReference type="EMBL" id="MFB6393887.1"/>
    </source>
</evidence>
<keyword evidence="1" id="KW-0285">Flavoprotein</keyword>
<feature type="domain" description="Luciferase-like" evidence="5">
    <location>
        <begin position="23"/>
        <end position="321"/>
    </location>
</feature>
<dbReference type="InterPro" id="IPR036661">
    <property type="entry name" value="Luciferase-like_sf"/>
</dbReference>
<gene>
    <name evidence="6" type="ORF">AAFH96_12345</name>
</gene>
<evidence type="ECO:0000313" key="7">
    <source>
        <dbReference type="Proteomes" id="UP001582793"/>
    </source>
</evidence>
<accession>A0ABV5CPP1</accession>
<sequence length="353" mass="38717">MSTSPRLGVWTPISGNWAVRDHPDEHLDGSYADNRRTVVDAERLGYDTTLIAQHTINPGDDGGDVIDTWTTAAAIAEATSRIEFIAAIKPFLYNPGVLAKMATQISHISQGRFAINLVSGWFLPEITKLGLPLIDHDRRYDYSREWLSIVEQAWGEGPVTYAGDHLRAEELRLRPRPYGDTPPVVYFGGESEPARVLAAEAADVFLINGRPLDGPDGVKAVIADLLSRPRPYRDPLRFGLTSFLIARPTQEEADEEFEKLWRLTQAQRRPIAGADPARVMGRNAVGVASVGTNGGTLSGLVGSYAQIADRISGFVDAGVDTFLFQFQPHFAEMERFATEVAPLLRSRHGAPAV</sequence>
<evidence type="ECO:0000256" key="1">
    <source>
        <dbReference type="ARBA" id="ARBA00022630"/>
    </source>
</evidence>
<dbReference type="InterPro" id="IPR050172">
    <property type="entry name" value="SsuD_RutA_monooxygenase"/>
</dbReference>
<evidence type="ECO:0000259" key="5">
    <source>
        <dbReference type="Pfam" id="PF00296"/>
    </source>
</evidence>
<evidence type="ECO:0000256" key="2">
    <source>
        <dbReference type="ARBA" id="ARBA00022643"/>
    </source>
</evidence>
<evidence type="ECO:0000256" key="3">
    <source>
        <dbReference type="ARBA" id="ARBA00023002"/>
    </source>
</evidence>
<dbReference type="Gene3D" id="3.20.20.30">
    <property type="entry name" value="Luciferase-like domain"/>
    <property type="match status" value="1"/>
</dbReference>
<keyword evidence="7" id="KW-1185">Reference proteome</keyword>
<evidence type="ECO:0000256" key="4">
    <source>
        <dbReference type="ARBA" id="ARBA00023033"/>
    </source>
</evidence>
<comment type="caution">
    <text evidence="6">The sequence shown here is derived from an EMBL/GenBank/DDBJ whole genome shotgun (WGS) entry which is preliminary data.</text>
</comment>
<dbReference type="InterPro" id="IPR011251">
    <property type="entry name" value="Luciferase-like_dom"/>
</dbReference>
<dbReference type="EMBL" id="JBCGDC010000027">
    <property type="protein sequence ID" value="MFB6393887.1"/>
    <property type="molecule type" value="Genomic_DNA"/>
</dbReference>
<dbReference type="Pfam" id="PF00296">
    <property type="entry name" value="Bac_luciferase"/>
    <property type="match status" value="1"/>
</dbReference>
<dbReference type="SUPFAM" id="SSF51679">
    <property type="entry name" value="Bacterial luciferase-like"/>
    <property type="match status" value="1"/>
</dbReference>
<dbReference type="PANTHER" id="PTHR42847">
    <property type="entry name" value="ALKANESULFONATE MONOOXYGENASE"/>
    <property type="match status" value="1"/>
</dbReference>
<proteinExistence type="predicted"/>
<keyword evidence="2" id="KW-0288">FMN</keyword>